<name>A0A1X7TEF6_AMPQE</name>
<reference evidence="2" key="1">
    <citation type="submission" date="2017-05" db="UniProtKB">
        <authorList>
            <consortium name="EnsemblMetazoa"/>
        </authorList>
    </citation>
    <scope>IDENTIFICATION</scope>
</reference>
<accession>A0A1X7TEF6</accession>
<dbReference type="InterPro" id="IPR012337">
    <property type="entry name" value="RNaseH-like_sf"/>
</dbReference>
<dbReference type="InterPro" id="IPR008906">
    <property type="entry name" value="HATC_C_dom"/>
</dbReference>
<dbReference type="EnsemblMetazoa" id="Aqu2.1.12994_001">
    <property type="protein sequence ID" value="Aqu2.1.12994_001"/>
    <property type="gene ID" value="Aqu2.1.12994"/>
</dbReference>
<dbReference type="GO" id="GO:0046983">
    <property type="term" value="F:protein dimerization activity"/>
    <property type="evidence" value="ECO:0007669"/>
    <property type="project" value="InterPro"/>
</dbReference>
<feature type="domain" description="HAT C-terminal dimerisation" evidence="1">
    <location>
        <begin position="72"/>
        <end position="137"/>
    </location>
</feature>
<dbReference type="Pfam" id="PF05699">
    <property type="entry name" value="Dimer_Tnp_hAT"/>
    <property type="match status" value="1"/>
</dbReference>
<evidence type="ECO:0000259" key="1">
    <source>
        <dbReference type="Pfam" id="PF05699"/>
    </source>
</evidence>
<dbReference type="AlphaFoldDB" id="A0A1X7TEF6"/>
<protein>
    <recommendedName>
        <fullName evidence="1">HAT C-terminal dimerisation domain-containing protein</fullName>
    </recommendedName>
</protein>
<proteinExistence type="predicted"/>
<dbReference type="InParanoid" id="A0A1X7TEF6"/>
<sequence length="139" mass="15801">MKSDFRAFGRALADKWQATCQRNLSSTVSGPNGLWKQAIILDPFLKSVQPQLIDNYTQLFGLVTDISSIKDEFTMYLREPVPDNPDLTAMQYWSNVKQLYPQLSQAALELLSISTESVDVERSFSKLRKLQHPTRSSVC</sequence>
<organism evidence="2">
    <name type="scientific">Amphimedon queenslandica</name>
    <name type="common">Sponge</name>
    <dbReference type="NCBI Taxonomy" id="400682"/>
    <lineage>
        <taxon>Eukaryota</taxon>
        <taxon>Metazoa</taxon>
        <taxon>Porifera</taxon>
        <taxon>Demospongiae</taxon>
        <taxon>Heteroscleromorpha</taxon>
        <taxon>Haplosclerida</taxon>
        <taxon>Niphatidae</taxon>
        <taxon>Amphimedon</taxon>
    </lineage>
</organism>
<evidence type="ECO:0000313" key="2">
    <source>
        <dbReference type="EnsemblMetazoa" id="Aqu2.1.12994_001"/>
    </source>
</evidence>
<dbReference type="SUPFAM" id="SSF53098">
    <property type="entry name" value="Ribonuclease H-like"/>
    <property type="match status" value="1"/>
</dbReference>